<feature type="transmembrane region" description="Helical" evidence="1">
    <location>
        <begin position="340"/>
        <end position="359"/>
    </location>
</feature>
<dbReference type="PANTHER" id="PTHR23028:SF53">
    <property type="entry name" value="ACYL_TRANSF_3 DOMAIN-CONTAINING PROTEIN"/>
    <property type="match status" value="1"/>
</dbReference>
<feature type="transmembrane region" description="Helical" evidence="1">
    <location>
        <begin position="106"/>
        <end position="126"/>
    </location>
</feature>
<sequence length="738" mass="80073">MTEYGVPKLSTTLVLRPSQAEHKPPSATQVAKASGGFRPDVQGLRAVAVGAVLLFHANWKFFSGGFVGVDVFFVISGFLITGILLREAQGSGRIRLGGFYAKRARRILPAATVVLIATLILTVMLLPQIRWETVGVDTIASALYVVNWVFAAGTDYLNAEIAASPLQHFWTLAVEEQFYIVWPLLLVTLLLLFRRRTKTREGTVADHRVSAMRAARPGVLLVLVLSLLFSIYQTSVDPAPAYFLTTTRLWELAVGAAVAVFASEIARIPHWLGYVLGWAGLASIVVATLLFSGSTPFPGYAALVPTLGSAAIIAGGMNGRAENGVGRLLTLRPMRWIGDISYSLYLWHWPLIVVGTYLLGGELRVRYGLLIVIFSILPSWLSYRFIENPLRNWGWVKHSVKRSLLAGAALMVSSIVLASCVYIAPRIMNPQYEASADTKIGAEALTGDFTNDDLSSFTDAGKPADQIEGGFTPSALDARDDNTEVYGIGCNRPSSAATPKIKGCIWGDPHGDTSVILVGDSHAASWASAYIALAKEHGWKLWVSTKASCGLSSVSQADGDQEYTKCNTWSAMMFDDILAEHPDLVVTTNRYTRAAYKPGLSRGEARMLYADGLHNDLQRLNKAGIPTIVMDSTPEMNSDVPECLSANPDHLTACATPRTDAIGKGATYVKRAVEGLPEADIIDMNNWICPDTEACSAVVGNVAVYRDAHHLTRTFGQTLAKPLEAELRKSEVARSALW</sequence>
<keyword evidence="4" id="KW-0012">Acyltransferase</keyword>
<dbReference type="RefSeq" id="WP_275277235.1">
    <property type="nucleotide sequence ID" value="NZ_CP119108.1"/>
</dbReference>
<feature type="transmembrane region" description="Helical" evidence="1">
    <location>
        <begin position="177"/>
        <end position="193"/>
    </location>
</feature>
<dbReference type="PANTHER" id="PTHR23028">
    <property type="entry name" value="ACETYLTRANSFERASE"/>
    <property type="match status" value="1"/>
</dbReference>
<feature type="domain" description="SGNH" evidence="3">
    <location>
        <begin position="490"/>
        <end position="721"/>
    </location>
</feature>
<dbReference type="Pfam" id="PF01757">
    <property type="entry name" value="Acyl_transf_3"/>
    <property type="match status" value="1"/>
</dbReference>
<accession>A0ABY8BXP7</accession>
<dbReference type="EMBL" id="CP119108">
    <property type="protein sequence ID" value="WEG07897.1"/>
    <property type="molecule type" value="Genomic_DNA"/>
</dbReference>
<evidence type="ECO:0000259" key="3">
    <source>
        <dbReference type="Pfam" id="PF19040"/>
    </source>
</evidence>
<dbReference type="InterPro" id="IPR002656">
    <property type="entry name" value="Acyl_transf_3_dom"/>
</dbReference>
<reference evidence="4 5" key="1">
    <citation type="submission" date="2023-03" db="EMBL/GenBank/DDBJ databases">
        <title>Genome sequence of Microbacterium sp. KACC 23027.</title>
        <authorList>
            <person name="Kim S."/>
            <person name="Heo J."/>
            <person name="Kwon S.-W."/>
        </authorList>
    </citation>
    <scope>NUCLEOTIDE SEQUENCE [LARGE SCALE GENOMIC DNA]</scope>
    <source>
        <strain evidence="4 5">KACC 23027</strain>
    </source>
</reference>
<feature type="transmembrane region" description="Helical" evidence="1">
    <location>
        <begin position="214"/>
        <end position="235"/>
    </location>
</feature>
<keyword evidence="1" id="KW-1133">Transmembrane helix</keyword>
<dbReference type="GO" id="GO:0016746">
    <property type="term" value="F:acyltransferase activity"/>
    <property type="evidence" value="ECO:0007669"/>
    <property type="project" value="UniProtKB-KW"/>
</dbReference>
<feature type="domain" description="Acyltransferase 3" evidence="2">
    <location>
        <begin position="41"/>
        <end position="383"/>
    </location>
</feature>
<keyword evidence="5" id="KW-1185">Reference proteome</keyword>
<evidence type="ECO:0000313" key="5">
    <source>
        <dbReference type="Proteomes" id="UP001214553"/>
    </source>
</evidence>
<feature type="transmembrane region" description="Helical" evidence="1">
    <location>
        <begin position="241"/>
        <end position="262"/>
    </location>
</feature>
<feature type="transmembrane region" description="Helical" evidence="1">
    <location>
        <begin position="365"/>
        <end position="383"/>
    </location>
</feature>
<dbReference type="Pfam" id="PF19040">
    <property type="entry name" value="SGNH"/>
    <property type="match status" value="1"/>
</dbReference>
<feature type="transmembrane region" description="Helical" evidence="1">
    <location>
        <begin position="404"/>
        <end position="424"/>
    </location>
</feature>
<feature type="transmembrane region" description="Helical" evidence="1">
    <location>
        <begin position="61"/>
        <end position="85"/>
    </location>
</feature>
<proteinExistence type="predicted"/>
<feature type="transmembrane region" description="Helical" evidence="1">
    <location>
        <begin position="297"/>
        <end position="319"/>
    </location>
</feature>
<evidence type="ECO:0000313" key="4">
    <source>
        <dbReference type="EMBL" id="WEG07897.1"/>
    </source>
</evidence>
<keyword evidence="4" id="KW-0808">Transferase</keyword>
<organism evidence="4 5">
    <name type="scientific">Microbacterium horticulturae</name>
    <dbReference type="NCBI Taxonomy" id="3028316"/>
    <lineage>
        <taxon>Bacteria</taxon>
        <taxon>Bacillati</taxon>
        <taxon>Actinomycetota</taxon>
        <taxon>Actinomycetes</taxon>
        <taxon>Micrococcales</taxon>
        <taxon>Microbacteriaceae</taxon>
        <taxon>Microbacterium</taxon>
    </lineage>
</organism>
<gene>
    <name evidence="4" type="ORF">PU630_11665</name>
</gene>
<name>A0ABY8BXP7_9MICO</name>
<dbReference type="InterPro" id="IPR050879">
    <property type="entry name" value="Acyltransferase_3"/>
</dbReference>
<keyword evidence="1" id="KW-0812">Transmembrane</keyword>
<evidence type="ECO:0000256" key="1">
    <source>
        <dbReference type="SAM" id="Phobius"/>
    </source>
</evidence>
<evidence type="ECO:0000259" key="2">
    <source>
        <dbReference type="Pfam" id="PF01757"/>
    </source>
</evidence>
<protein>
    <submittedName>
        <fullName evidence="4">Acyltransferase family protein</fullName>
    </submittedName>
</protein>
<dbReference type="Proteomes" id="UP001214553">
    <property type="component" value="Chromosome"/>
</dbReference>
<keyword evidence="1" id="KW-0472">Membrane</keyword>
<feature type="transmembrane region" description="Helical" evidence="1">
    <location>
        <begin position="271"/>
        <end position="291"/>
    </location>
</feature>
<dbReference type="InterPro" id="IPR043968">
    <property type="entry name" value="SGNH"/>
</dbReference>